<dbReference type="InterPro" id="IPR041916">
    <property type="entry name" value="Anti_sigma_zinc_sf"/>
</dbReference>
<evidence type="ECO:0000313" key="8">
    <source>
        <dbReference type="Proteomes" id="UP001304683"/>
    </source>
</evidence>
<dbReference type="InterPro" id="IPR025645">
    <property type="entry name" value="DUF4349"/>
</dbReference>
<reference evidence="7 8" key="1">
    <citation type="submission" date="2023-08" db="EMBL/GenBank/DDBJ databases">
        <title>Genome sequence of Thermaerobacter compostii strain Ins1, a spore-forming filamentous bacterium isolated from a deep geothermal reservoir.</title>
        <authorList>
            <person name="Bregnard D."/>
            <person name="Gonzalez D."/>
            <person name="Junier P."/>
        </authorList>
    </citation>
    <scope>NUCLEOTIDE SEQUENCE [LARGE SCALE GENOMIC DNA]</scope>
    <source>
        <strain evidence="7 8">Ins1</strain>
    </source>
</reference>
<evidence type="ECO:0000259" key="6">
    <source>
        <dbReference type="Pfam" id="PF14257"/>
    </source>
</evidence>
<evidence type="ECO:0000259" key="5">
    <source>
        <dbReference type="Pfam" id="PF13490"/>
    </source>
</evidence>
<feature type="transmembrane region" description="Helical" evidence="4">
    <location>
        <begin position="467"/>
        <end position="495"/>
    </location>
</feature>
<evidence type="ECO:0000256" key="2">
    <source>
        <dbReference type="ARBA" id="ARBA00024438"/>
    </source>
</evidence>
<evidence type="ECO:0000256" key="1">
    <source>
        <dbReference type="ARBA" id="ARBA00024353"/>
    </source>
</evidence>
<keyword evidence="4" id="KW-0812">Transmembrane</keyword>
<dbReference type="InterPro" id="IPR027383">
    <property type="entry name" value="Znf_put"/>
</dbReference>
<name>A0ABZ0QPM8_9FIRM</name>
<organism evidence="7 8">
    <name type="scientific">Thermaerobacter composti</name>
    <dbReference type="NCBI Taxonomy" id="554949"/>
    <lineage>
        <taxon>Bacteria</taxon>
        <taxon>Bacillati</taxon>
        <taxon>Bacillota</taxon>
        <taxon>Clostridia</taxon>
        <taxon>Eubacteriales</taxon>
        <taxon>Clostridiales Family XVII. Incertae Sedis</taxon>
        <taxon>Thermaerobacter</taxon>
    </lineage>
</organism>
<feature type="region of interest" description="Disordered" evidence="3">
    <location>
        <begin position="177"/>
        <end position="216"/>
    </location>
</feature>
<feature type="compositionally biased region" description="Basic residues" evidence="3">
    <location>
        <begin position="133"/>
        <end position="144"/>
    </location>
</feature>
<dbReference type="Pfam" id="PF13490">
    <property type="entry name" value="zf-HC2"/>
    <property type="match status" value="1"/>
</dbReference>
<evidence type="ECO:0000256" key="4">
    <source>
        <dbReference type="SAM" id="Phobius"/>
    </source>
</evidence>
<keyword evidence="4" id="KW-0472">Membrane</keyword>
<dbReference type="EMBL" id="CP132508">
    <property type="protein sequence ID" value="WPD19453.1"/>
    <property type="molecule type" value="Genomic_DNA"/>
</dbReference>
<protein>
    <recommendedName>
        <fullName evidence="2">Anti-sigma-W factor RsiW</fullName>
    </recommendedName>
</protein>
<feature type="region of interest" description="Disordered" evidence="3">
    <location>
        <begin position="111"/>
        <end position="152"/>
    </location>
</feature>
<comment type="similarity">
    <text evidence="1">Belongs to the zinc-associated anti-sigma factor (ZAS) superfamily. Anti-sigma-W factor family.</text>
</comment>
<evidence type="ECO:0000256" key="3">
    <source>
        <dbReference type="SAM" id="MobiDB-lite"/>
    </source>
</evidence>
<sequence length="504" mass="52525">MRWSWIDFLAGFPGPGLHPSRWLDGDARAQLPPQRRQAIERHLARCPRCRTLAEAEAQARMALAALETVEPPPGLMEAILARTGMPTGVPSPATVASAPADRLEAGRAVVGPAPGERAEPAARPGPEQGDRHGGRHGPGRRRVQGRGPGRGPLPAVLAAAAMVALVLLAGRFGGTGDDPGGSRGIPPGWQGVPALETAGTSTGGPAVATDGHGPSDAGAVAANRGGVGEAAGAGGEGFGDGPGAAVGAVLADPAGRPAPGSRAGDAAAAGLLATVPGRDQQGQWLIRSGRLELTVPDVEPAFREAQAVAQRLGGFTEQAQLEGGGPTRFAYLVLRVPDDRLEEAMDRLAGLAGDGRVDLRALSAEDISQQWVDTQARLANLRAQEERLRQLAGRSGSVEDLLKVEQELWRVRGEIEQLEGQVRYWQQAMRLARIEVAIEALAPQPAPPAGDRFTRVRLAWQASLRSLATLATLALVGAAIVLPYAALAGAVVLAWRIGRRWRGR</sequence>
<dbReference type="Proteomes" id="UP001304683">
    <property type="component" value="Chromosome"/>
</dbReference>
<gene>
    <name evidence="7" type="ORF">Q5761_01940</name>
</gene>
<feature type="domain" description="Putative zinc-finger" evidence="5">
    <location>
        <begin position="22"/>
        <end position="50"/>
    </location>
</feature>
<feature type="compositionally biased region" description="Low complexity" evidence="3">
    <location>
        <begin position="111"/>
        <end position="127"/>
    </location>
</feature>
<dbReference type="RefSeq" id="WP_318750979.1">
    <property type="nucleotide sequence ID" value="NZ_CP132508.1"/>
</dbReference>
<evidence type="ECO:0000313" key="7">
    <source>
        <dbReference type="EMBL" id="WPD19453.1"/>
    </source>
</evidence>
<proteinExistence type="inferred from homology"/>
<keyword evidence="4" id="KW-1133">Transmembrane helix</keyword>
<feature type="domain" description="DUF4349" evidence="6">
    <location>
        <begin position="285"/>
        <end position="496"/>
    </location>
</feature>
<dbReference type="Gene3D" id="1.10.10.1320">
    <property type="entry name" value="Anti-sigma factor, zinc-finger domain"/>
    <property type="match status" value="1"/>
</dbReference>
<keyword evidence="8" id="KW-1185">Reference proteome</keyword>
<dbReference type="Pfam" id="PF14257">
    <property type="entry name" value="DUF4349"/>
    <property type="match status" value="1"/>
</dbReference>
<accession>A0ABZ0QPM8</accession>